<proteinExistence type="predicted"/>
<accession>A0A145VVB0</accession>
<organism evidence="1">
    <name type="scientific">Abalone herpesvirus Taiwan/2005</name>
    <dbReference type="NCBI Taxonomy" id="1821058"/>
    <lineage>
        <taxon>Viruses</taxon>
        <taxon>Duplodnaviria</taxon>
        <taxon>Heunggongvirae</taxon>
        <taxon>Peploviricota</taxon>
        <taxon>Herviviricetes</taxon>
        <taxon>Herpesvirales</taxon>
    </lineage>
</organism>
<dbReference type="EMBL" id="KU096999">
    <property type="protein sequence ID" value="AMW36236.1"/>
    <property type="molecule type" value="Genomic_DNA"/>
</dbReference>
<reference evidence="1" key="1">
    <citation type="submission" date="2015-11" db="EMBL/GenBank/DDBJ databases">
        <authorList>
            <person name="Chen M.H."/>
            <person name="Kuo S.T."/>
            <person name="Chang P.H."/>
        </authorList>
    </citation>
    <scope>NUCLEOTIDE SEQUENCE</scope>
    <source>
        <strain evidence="1">Taiwan/2005</strain>
    </source>
</reference>
<evidence type="ECO:0000313" key="1">
    <source>
        <dbReference type="EMBL" id="AMW36236.1"/>
    </source>
</evidence>
<sequence length="339" mass="37187">MDSTTNNQLITMRSHKEAASKGFLSDLKVKITFSEDYYTAKPTYPSVALIDQRGIAKALVSVIPADSEVTHSKIGVVNDEMTLEMFCRDSKDTTTPVRLLLGNFSSTDRMAFELSLGEESLISLIIPKKTYCKAAGTTHGDKEIVIENTHLSVNSPEQQAQRPAVGKNFKLTISQENNVEWLMMKVVNTDETIKLNDFQSRETLSCGFSFSFGGLGSKGREVTDGPTSCVASVSDTSVAPTNLYTSYFSSVMSKSAVLHFVKRIIPPASNVRVNLNFIMCAGNKSFFCEHRVHKFYEGDVTKTLYTMLGTCPCTSDPLITSLTIENLTLLNASSSNLSS</sequence>
<gene>
    <name evidence="1" type="ORF">tc2005_p092</name>
</gene>
<protein>
    <submittedName>
        <fullName evidence="1">Uncharacterized protein</fullName>
    </submittedName>
</protein>
<name>A0A145VVB0_9VIRU</name>